<feature type="signal peptide" evidence="22">
    <location>
        <begin position="1"/>
        <end position="16"/>
    </location>
</feature>
<feature type="domain" description="KANL2-like probable zinc-finger" evidence="24">
    <location>
        <begin position="795"/>
        <end position="850"/>
    </location>
</feature>
<evidence type="ECO:0000259" key="23">
    <source>
        <dbReference type="Pfam" id="PF00134"/>
    </source>
</evidence>
<keyword evidence="15" id="KW-0131">Cell cycle</keyword>
<keyword evidence="7" id="KW-0132">Cell division</keyword>
<organism evidence="25">
    <name type="scientific">Xenopus tropicalis</name>
    <name type="common">Western clawed frog</name>
    <name type="synonym">Silurana tropicalis</name>
    <dbReference type="NCBI Taxonomy" id="8364"/>
    <lineage>
        <taxon>Eukaryota</taxon>
        <taxon>Metazoa</taxon>
        <taxon>Chordata</taxon>
        <taxon>Craniata</taxon>
        <taxon>Vertebrata</taxon>
        <taxon>Euteleostomi</taxon>
        <taxon>Amphibia</taxon>
        <taxon>Batrachia</taxon>
        <taxon>Anura</taxon>
        <taxon>Pipoidea</taxon>
        <taxon>Pipidae</taxon>
        <taxon>Xenopodinae</taxon>
        <taxon>Xenopus</taxon>
        <taxon>Silurana</taxon>
    </lineage>
</organism>
<dbReference type="InterPro" id="IPR047320">
    <property type="entry name" value="CYCLIN_CCNT1_rpt2"/>
</dbReference>
<evidence type="ECO:0000256" key="1">
    <source>
        <dbReference type="ARBA" id="ARBA00004123"/>
    </source>
</evidence>
<dbReference type="CDD" id="cd20597">
    <property type="entry name" value="CYCLIN_CCNT1_rpt2"/>
    <property type="match status" value="1"/>
</dbReference>
<feature type="region of interest" description="Disordered" evidence="21">
    <location>
        <begin position="230"/>
        <end position="269"/>
    </location>
</feature>
<dbReference type="Xenbase" id="XB-GENE-972363">
    <property type="gene designation" value="kansl2"/>
</dbReference>
<evidence type="ECO:0000256" key="6">
    <source>
        <dbReference type="ARBA" id="ARBA00022553"/>
    </source>
</evidence>
<evidence type="ECO:0000256" key="17">
    <source>
        <dbReference type="ARBA" id="ARBA00033378"/>
    </source>
</evidence>
<evidence type="ECO:0000256" key="12">
    <source>
        <dbReference type="ARBA" id="ARBA00023128"/>
    </source>
</evidence>
<comment type="subunit">
    <text evidence="19">Component of the NSL complex at least composed of KAT8/MOF, KANSL1, KANSL2, KANSL3, MCRS1, PHF20, OGT1/OGT, WDR5 and HCFC1.</text>
</comment>
<keyword evidence="10" id="KW-0805">Transcription regulation</keyword>
<feature type="region of interest" description="Disordered" evidence="21">
    <location>
        <begin position="194"/>
        <end position="214"/>
    </location>
</feature>
<comment type="subcellular location">
    <subcellularLocation>
        <location evidence="2">Mitochondrion</location>
    </subcellularLocation>
    <subcellularLocation>
        <location evidence="1">Nucleus</location>
    </subcellularLocation>
</comment>
<evidence type="ECO:0000313" key="25">
    <source>
        <dbReference type="Ensembl" id="ENSXETP00000114352"/>
    </source>
</evidence>
<evidence type="ECO:0000256" key="10">
    <source>
        <dbReference type="ARBA" id="ARBA00023015"/>
    </source>
</evidence>
<evidence type="ECO:0000256" key="8">
    <source>
        <dbReference type="ARBA" id="ARBA00022843"/>
    </source>
</evidence>
<keyword evidence="5" id="KW-1017">Isopeptide bond</keyword>
<evidence type="ECO:0000256" key="19">
    <source>
        <dbReference type="ARBA" id="ARBA00093543"/>
    </source>
</evidence>
<accession>A0A803K222</accession>
<feature type="compositionally biased region" description="Basic residues" evidence="21">
    <location>
        <begin position="397"/>
        <end position="418"/>
    </location>
</feature>
<keyword evidence="9" id="KW-0156">Chromatin regulator</keyword>
<dbReference type="PANTHER" id="PTHR13453">
    <property type="entry name" value="KAT8 REGULATORY NSL COMPLEX SUBUNIT 2"/>
    <property type="match status" value="1"/>
</dbReference>
<dbReference type="GO" id="GO:0051301">
    <property type="term" value="P:cell division"/>
    <property type="evidence" value="ECO:0007669"/>
    <property type="project" value="UniProtKB-KW"/>
</dbReference>
<dbReference type="InterPro" id="IPR006671">
    <property type="entry name" value="Cyclin_N"/>
</dbReference>
<dbReference type="SUPFAM" id="SSF47954">
    <property type="entry name" value="Cyclin-like"/>
    <property type="match status" value="2"/>
</dbReference>
<evidence type="ECO:0000256" key="3">
    <source>
        <dbReference type="ARBA" id="ARBA00008638"/>
    </source>
</evidence>
<keyword evidence="12" id="KW-0496">Mitochondrion</keyword>
<dbReference type="Pfam" id="PF21797">
    <property type="entry name" value="CycT2-like_C"/>
    <property type="match status" value="1"/>
</dbReference>
<dbReference type="InterPro" id="IPR026316">
    <property type="entry name" value="NSL2"/>
</dbReference>
<reference evidence="25" key="1">
    <citation type="journal article" date="2010" name="Science">
        <title>The genome of the Western clawed frog Xenopus tropicalis.</title>
        <authorList>
            <person name="Hellsten U."/>
            <person name="Harland R.M."/>
            <person name="Gilchrist M.J."/>
            <person name="Hendrix D."/>
            <person name="Jurka J."/>
            <person name="Kapitonov V."/>
            <person name="Ovcharenko I."/>
            <person name="Putnam N.H."/>
            <person name="Shu S."/>
            <person name="Taher L."/>
            <person name="Blitz I.L."/>
            <person name="Blumberg B."/>
            <person name="Dichmann D.S."/>
            <person name="Dubchak I."/>
            <person name="Amaya E."/>
            <person name="Detter J.C."/>
            <person name="Fletcher R."/>
            <person name="Gerhard D.S."/>
            <person name="Goodstein D."/>
            <person name="Graves T."/>
            <person name="Grigoriev I.V."/>
            <person name="Grimwood J."/>
            <person name="Kawashima T."/>
            <person name="Lindquist E."/>
            <person name="Lucas S.M."/>
            <person name="Mead P.E."/>
            <person name="Mitros T."/>
            <person name="Ogino H."/>
            <person name="Ohta Y."/>
            <person name="Poliakov A.V."/>
            <person name="Pollet N."/>
            <person name="Robert J."/>
            <person name="Salamov A."/>
            <person name="Sater A.K."/>
            <person name="Schmutz J."/>
            <person name="Terry A."/>
            <person name="Vize P.D."/>
            <person name="Warren W.C."/>
            <person name="Wells D."/>
            <person name="Wills A."/>
            <person name="Wilson R.K."/>
            <person name="Zimmerman L.B."/>
            <person name="Zorn A.M."/>
            <person name="Grainger R."/>
            <person name="Grammer T."/>
            <person name="Khokha M.K."/>
            <person name="Richardson P.M."/>
            <person name="Rokhsar D.S."/>
        </authorList>
    </citation>
    <scope>NUCLEOTIDE SEQUENCE [LARGE SCALE GENOMIC DNA]</scope>
    <source>
        <strain evidence="25">Nigerian</strain>
    </source>
</reference>
<evidence type="ECO:0000256" key="14">
    <source>
        <dbReference type="ARBA" id="ARBA00023242"/>
    </source>
</evidence>
<dbReference type="Pfam" id="PF13891">
    <property type="entry name" value="zf-C3HC3H_KANSL2"/>
    <property type="match status" value="2"/>
</dbReference>
<dbReference type="GO" id="GO:0006325">
    <property type="term" value="P:chromatin organization"/>
    <property type="evidence" value="ECO:0007669"/>
    <property type="project" value="UniProtKB-KW"/>
</dbReference>
<feature type="compositionally biased region" description="Basic and acidic residues" evidence="21">
    <location>
        <begin position="375"/>
        <end position="396"/>
    </location>
</feature>
<gene>
    <name evidence="25" type="primary">kansl2</name>
</gene>
<evidence type="ECO:0000256" key="16">
    <source>
        <dbReference type="ARBA" id="ARBA00032947"/>
    </source>
</evidence>
<feature type="domain" description="KANL2-like probable zinc-finger" evidence="24">
    <location>
        <begin position="515"/>
        <end position="579"/>
    </location>
</feature>
<dbReference type="Gene3D" id="1.10.472.10">
    <property type="entry name" value="Cyclin-like"/>
    <property type="match status" value="2"/>
</dbReference>
<keyword evidence="8" id="KW-0832">Ubl conjugation</keyword>
<dbReference type="PANTHER" id="PTHR13453:SF1">
    <property type="entry name" value="KAT8 REGULATORY NSL COMPLEX SUBUNIT 2"/>
    <property type="match status" value="1"/>
</dbReference>
<name>A0A803K222_XENTR</name>
<dbReference type="GO" id="GO:0005739">
    <property type="term" value="C:mitochondrion"/>
    <property type="evidence" value="ECO:0007669"/>
    <property type="project" value="UniProtKB-SubCell"/>
</dbReference>
<dbReference type="Ensembl" id="ENSXETT00000121160">
    <property type="protein sequence ID" value="ENSXETP00000114352"/>
    <property type="gene ID" value="ENSXETG00000009782"/>
</dbReference>
<keyword evidence="6" id="KW-0597">Phosphoprotein</keyword>
<keyword evidence="20" id="KW-0175">Coiled coil</keyword>
<keyword evidence="14" id="KW-0539">Nucleus</keyword>
<dbReference type="InterPro" id="IPR025927">
    <property type="entry name" value="Znf_KANL2-like"/>
</dbReference>
<dbReference type="InParanoid" id="A0A803K222"/>
<dbReference type="InterPro" id="IPR036915">
    <property type="entry name" value="Cyclin-like_sf"/>
</dbReference>
<dbReference type="GeneTree" id="ENSGT00940000155808"/>
<evidence type="ECO:0000256" key="5">
    <source>
        <dbReference type="ARBA" id="ARBA00022499"/>
    </source>
</evidence>
<keyword evidence="22" id="KW-0732">Signal</keyword>
<keyword evidence="11" id="KW-0195">Cyclin</keyword>
<reference evidence="25" key="2">
    <citation type="submission" date="2021-03" db="UniProtKB">
        <authorList>
            <consortium name="Ensembl"/>
        </authorList>
    </citation>
    <scope>IDENTIFICATION</scope>
</reference>
<evidence type="ECO:0000259" key="24">
    <source>
        <dbReference type="Pfam" id="PF13891"/>
    </source>
</evidence>
<evidence type="ECO:0000256" key="22">
    <source>
        <dbReference type="SAM" id="SignalP"/>
    </source>
</evidence>
<feature type="chain" id="PRO_5031351557" description="KAT8 regulatory NSL complex subunit 2" evidence="22">
    <location>
        <begin position="17"/>
        <end position="987"/>
    </location>
</feature>
<protein>
    <recommendedName>
        <fullName evidence="4">KAT8 regulatory NSL complex subunit 2</fullName>
    </recommendedName>
    <alternativeName>
        <fullName evidence="17">NSL complex protein NSL2</fullName>
    </alternativeName>
    <alternativeName>
        <fullName evidence="16">Non-specific lethal 2 homolog</fullName>
    </alternativeName>
</protein>
<feature type="compositionally biased region" description="Acidic residues" evidence="21">
    <location>
        <begin position="204"/>
        <end position="214"/>
    </location>
</feature>
<dbReference type="Bgee" id="ENSXETG00000009782">
    <property type="expression patterns" value="Expressed in blastula and 15 other cell types or tissues"/>
</dbReference>
<feature type="coiled-coil region" evidence="20">
    <location>
        <begin position="298"/>
        <end position="329"/>
    </location>
</feature>
<evidence type="ECO:0000256" key="21">
    <source>
        <dbReference type="SAM" id="MobiDB-lite"/>
    </source>
</evidence>
<proteinExistence type="inferred from homology"/>
<evidence type="ECO:0000256" key="4">
    <source>
        <dbReference type="ARBA" id="ARBA00015508"/>
    </source>
</evidence>
<feature type="region of interest" description="Disordered" evidence="21">
    <location>
        <begin position="356"/>
        <end position="478"/>
    </location>
</feature>
<sequence length="987" mass="110853">MHVFILSFCTLQSVGPAALFLAAKVEEQPRKLEHVIRVAHACLSPLEPAPDTRSEAYLQQAQDLVILESIILQTLGFEITIDHPHTHVVKCTQLVRASKDLAQTSYFMATNSLHLTTFSLQYTPPVVACVCIHLACKWSNWEIPVSTDGKPWWEYVDVTVTLKLLDELTHEFLQILEKTPNRLKRIRNWRISQANQTRKPKDDECQEESEDNSFSEETILRMFSHSGMLNTDSLSDSSSQPLSVTKNDGGMSEGQWGCQLQSQRDQHRTGELITSAEQSQTLGSKPVALAKMSLKEYRAKHAEELAAQKRQLEQLGASLKEQYASAAQNLLIQQQKEREKEAHASPIILKIPLHEVSHKRSEKSSSLKLRLPVTNREKSEEGKIRIKLPNEDSSKSRDKHRSSTSSHHHHNNQSHRQHHQDPSGNNSSKRSLPPPVFSTHKSSSNSRKRTTTEETAGHDPPSHKVSRTSKASTQEPAVPHSLNRVREMNRIRIHVLPTSRGRLTPVPKANETLSCSFTHRPCSQPRIEGHDFCIKHILEDRNAPYKQCSYISTKNGRRCSNAAPKPDKKDGVSFCAEHARRNALALQAQIKKSNPGPTSESLLYQLNTYARSELGSQIQESSRSEACRILDEDSLSESDQDTVTVDQTWRGDLDSEADSLDSDQEDPLKHAGVYTAEEVTLIMREKLIRLQSLYIDQFKRLQHLLKEKKRNYLHTLKTEHETVGSSLLTGSEGLTFKERECLRRLKALRRYRKRYGVEALLHRQLKERRMLASEGASQQAHTTRSSQRCMAFIDDVRCSNSCLPMTRHCVSHICQDSSQVLFKLCSGSEDVACNKPVPLSLSEEPCCLLHYRLPSPMYKAEPVLPVPEPMDVTPVELYLSTAELQPTENLPLEFSDDLDVVGDGMQFPPSPLLFDPSADISRPLDSQEYEKHRTMASHLLLTADSLVGSAGQGQVQTAAASSLHLTDNATESSLSTPNGNADASFVS</sequence>
<comment type="function">
    <text evidence="18">Non-catalytic component of the NSL histone acetyltransferase complex, a multiprotein complex that mediates histone H4 acetylation at 'Lys-5'- and 'Lys-8' (H4K5ac and H4K8ac) at transcription start sites and promotes transcription initiation. Required for NSL complex stability and for transcription of intraciliary transport genes in both ciliated and non-ciliated cells by regulating histone H4 acetylation at 'Lys-5'- and 'Lys-12' (H4K5ac and H4K12ac). This is necessary for cilium assembly in ciliated cells and for organization of the microtubule cytoskeleton in non-ciliated cells. Required within the NSL complex to maintain nuclear architecture stability by promoting KAT8-mediated acetylation of lamin LMNA.</text>
</comment>
<evidence type="ECO:0000256" key="20">
    <source>
        <dbReference type="SAM" id="Coils"/>
    </source>
</evidence>
<feature type="compositionally biased region" description="Basic and acidic residues" evidence="21">
    <location>
        <begin position="450"/>
        <end position="462"/>
    </location>
</feature>
<feature type="compositionally biased region" description="Basic and acidic residues" evidence="21">
    <location>
        <begin position="356"/>
        <end position="365"/>
    </location>
</feature>
<dbReference type="GO" id="GO:0000123">
    <property type="term" value="C:histone acetyltransferase complex"/>
    <property type="evidence" value="ECO:0007669"/>
    <property type="project" value="InterPro"/>
</dbReference>
<dbReference type="Pfam" id="PF00134">
    <property type="entry name" value="Cyclin_N"/>
    <property type="match status" value="1"/>
</dbReference>
<evidence type="ECO:0000256" key="15">
    <source>
        <dbReference type="ARBA" id="ARBA00023306"/>
    </source>
</evidence>
<keyword evidence="13" id="KW-0804">Transcription</keyword>
<feature type="compositionally biased region" description="Low complexity" evidence="21">
    <location>
        <begin position="232"/>
        <end position="243"/>
    </location>
</feature>
<evidence type="ECO:0000256" key="11">
    <source>
        <dbReference type="ARBA" id="ARBA00023127"/>
    </source>
</evidence>
<evidence type="ECO:0000256" key="7">
    <source>
        <dbReference type="ARBA" id="ARBA00022618"/>
    </source>
</evidence>
<feature type="domain" description="Cyclin N-terminal" evidence="23">
    <location>
        <begin position="9"/>
        <end position="79"/>
    </location>
</feature>
<comment type="similarity">
    <text evidence="3">Belongs to the cyclin family. Cyclin C subfamily.</text>
</comment>
<evidence type="ECO:0000256" key="9">
    <source>
        <dbReference type="ARBA" id="ARBA00022853"/>
    </source>
</evidence>
<evidence type="ECO:0000256" key="18">
    <source>
        <dbReference type="ARBA" id="ARBA00093359"/>
    </source>
</evidence>
<dbReference type="FunCoup" id="A0A803K222">
    <property type="interactions" value="3067"/>
</dbReference>
<dbReference type="AlphaFoldDB" id="A0A803K222"/>
<dbReference type="GO" id="GO:0005634">
    <property type="term" value="C:nucleus"/>
    <property type="evidence" value="ECO:0007669"/>
    <property type="project" value="UniProtKB-SubCell"/>
</dbReference>
<evidence type="ECO:0000256" key="13">
    <source>
        <dbReference type="ARBA" id="ARBA00023163"/>
    </source>
</evidence>
<evidence type="ECO:0000256" key="2">
    <source>
        <dbReference type="ARBA" id="ARBA00004173"/>
    </source>
</evidence>
<dbReference type="FunFam" id="1.10.472.10:FF:000004">
    <property type="entry name" value="Cyclin T2"/>
    <property type="match status" value="1"/>
</dbReference>